<organism evidence="3 4">
    <name type="scientific">Vicia faba</name>
    <name type="common">Broad bean</name>
    <name type="synonym">Faba vulgaris</name>
    <dbReference type="NCBI Taxonomy" id="3906"/>
    <lineage>
        <taxon>Eukaryota</taxon>
        <taxon>Viridiplantae</taxon>
        <taxon>Streptophyta</taxon>
        <taxon>Embryophyta</taxon>
        <taxon>Tracheophyta</taxon>
        <taxon>Spermatophyta</taxon>
        <taxon>Magnoliopsida</taxon>
        <taxon>eudicotyledons</taxon>
        <taxon>Gunneridae</taxon>
        <taxon>Pentapetalae</taxon>
        <taxon>rosids</taxon>
        <taxon>fabids</taxon>
        <taxon>Fabales</taxon>
        <taxon>Fabaceae</taxon>
        <taxon>Papilionoideae</taxon>
        <taxon>50 kb inversion clade</taxon>
        <taxon>NPAAA clade</taxon>
        <taxon>Hologalegina</taxon>
        <taxon>IRL clade</taxon>
        <taxon>Fabeae</taxon>
        <taxon>Vicia</taxon>
    </lineage>
</organism>
<dbReference type="InterPro" id="IPR000192">
    <property type="entry name" value="Aminotrans_V_dom"/>
</dbReference>
<dbReference type="PANTHER" id="PTHR43092">
    <property type="entry name" value="L-CYSTEINE DESULFHYDRASE"/>
    <property type="match status" value="1"/>
</dbReference>
<evidence type="ECO:0000259" key="2">
    <source>
        <dbReference type="Pfam" id="PF00266"/>
    </source>
</evidence>
<reference evidence="3 4" key="1">
    <citation type="submission" date="2023-01" db="EMBL/GenBank/DDBJ databases">
        <authorList>
            <person name="Kreplak J."/>
        </authorList>
    </citation>
    <scope>NUCLEOTIDE SEQUENCE [LARGE SCALE GENOMIC DNA]</scope>
</reference>
<sequence length="137" mass="15191">MKPPSLQPSHSSHHPHNSSASLSSLISLCMFERCGAILTEVDVDESMSHTETQTVANDNGLCVVIPVKELTQICREEGVEQVFVFVDAAHSIGCTGVDMQEIGADYYTLQMGWLWKVLGLGLRSIVLSWWCLMPWNL</sequence>
<dbReference type="Pfam" id="PF00266">
    <property type="entry name" value="Aminotran_5"/>
    <property type="match status" value="1"/>
</dbReference>
<evidence type="ECO:0000256" key="1">
    <source>
        <dbReference type="ARBA" id="ARBA00022898"/>
    </source>
</evidence>
<proteinExistence type="predicted"/>
<keyword evidence="1" id="KW-0663">Pyridoxal phosphate</keyword>
<dbReference type="Proteomes" id="UP001157006">
    <property type="component" value="Chromosome 5"/>
</dbReference>
<feature type="domain" description="Aminotransferase class V" evidence="2">
    <location>
        <begin position="56"/>
        <end position="108"/>
    </location>
</feature>
<dbReference type="InterPro" id="IPR015424">
    <property type="entry name" value="PyrdxlP-dep_Trfase"/>
</dbReference>
<evidence type="ECO:0000313" key="3">
    <source>
        <dbReference type="EMBL" id="CAI8615321.1"/>
    </source>
</evidence>
<dbReference type="SUPFAM" id="SSF53383">
    <property type="entry name" value="PLP-dependent transferases"/>
    <property type="match status" value="1"/>
</dbReference>
<dbReference type="Gene3D" id="3.40.640.10">
    <property type="entry name" value="Type I PLP-dependent aspartate aminotransferase-like (Major domain)"/>
    <property type="match status" value="1"/>
</dbReference>
<accession>A0AAV1AZ61</accession>
<dbReference type="PANTHER" id="PTHR43092:SF2">
    <property type="entry name" value="HERCYNYLCYSTEINE SULFOXIDE LYASE"/>
    <property type="match status" value="1"/>
</dbReference>
<gene>
    <name evidence="3" type="ORF">VFH_V173280</name>
</gene>
<keyword evidence="4" id="KW-1185">Reference proteome</keyword>
<dbReference type="AlphaFoldDB" id="A0AAV1AZ61"/>
<dbReference type="EMBL" id="OX451740">
    <property type="protein sequence ID" value="CAI8615321.1"/>
    <property type="molecule type" value="Genomic_DNA"/>
</dbReference>
<name>A0AAV1AZ61_VICFA</name>
<dbReference type="InterPro" id="IPR015421">
    <property type="entry name" value="PyrdxlP-dep_Trfase_major"/>
</dbReference>
<protein>
    <recommendedName>
        <fullName evidence="2">Aminotransferase class V domain-containing protein</fullName>
    </recommendedName>
</protein>
<evidence type="ECO:0000313" key="4">
    <source>
        <dbReference type="Proteomes" id="UP001157006"/>
    </source>
</evidence>